<evidence type="ECO:0000256" key="2">
    <source>
        <dbReference type="ARBA" id="ARBA00022448"/>
    </source>
</evidence>
<evidence type="ECO:0000256" key="4">
    <source>
        <dbReference type="ARBA" id="ARBA00022692"/>
    </source>
</evidence>
<feature type="transmembrane region" description="Helical" evidence="7">
    <location>
        <begin position="170"/>
        <end position="192"/>
    </location>
</feature>
<evidence type="ECO:0000256" key="7">
    <source>
        <dbReference type="SAM" id="Phobius"/>
    </source>
</evidence>
<evidence type="ECO:0000313" key="9">
    <source>
        <dbReference type="Proteomes" id="UP000628017"/>
    </source>
</evidence>
<protein>
    <submittedName>
        <fullName evidence="8">MATE family efflux transporter</fullName>
    </submittedName>
</protein>
<feature type="transmembrane region" description="Helical" evidence="7">
    <location>
        <begin position="361"/>
        <end position="382"/>
    </location>
</feature>
<feature type="transmembrane region" description="Helical" evidence="7">
    <location>
        <begin position="56"/>
        <end position="77"/>
    </location>
</feature>
<dbReference type="Pfam" id="PF01554">
    <property type="entry name" value="MatE"/>
    <property type="match status" value="2"/>
</dbReference>
<comment type="subcellular location">
    <subcellularLocation>
        <location evidence="1">Cell inner membrane</location>
        <topology evidence="1">Multi-pass membrane protein</topology>
    </subcellularLocation>
</comment>
<dbReference type="AlphaFoldDB" id="A0A916QUY8"/>
<dbReference type="Proteomes" id="UP000628017">
    <property type="component" value="Unassembled WGS sequence"/>
</dbReference>
<dbReference type="InterPro" id="IPR048279">
    <property type="entry name" value="MdtK-like"/>
</dbReference>
<evidence type="ECO:0000313" key="8">
    <source>
        <dbReference type="EMBL" id="GGA15038.1"/>
    </source>
</evidence>
<keyword evidence="4 7" id="KW-0812">Transmembrane</keyword>
<name>A0A916QUY8_9RHOB</name>
<organism evidence="8 9">
    <name type="scientific">Neptunicoccus cionae</name>
    <dbReference type="NCBI Taxonomy" id="2035344"/>
    <lineage>
        <taxon>Bacteria</taxon>
        <taxon>Pseudomonadati</taxon>
        <taxon>Pseudomonadota</taxon>
        <taxon>Alphaproteobacteria</taxon>
        <taxon>Rhodobacterales</taxon>
        <taxon>Paracoccaceae</taxon>
        <taxon>Neptunicoccus</taxon>
    </lineage>
</organism>
<feature type="transmembrane region" description="Helical" evidence="7">
    <location>
        <begin position="422"/>
        <end position="444"/>
    </location>
</feature>
<dbReference type="GO" id="GO:0042910">
    <property type="term" value="F:xenobiotic transmembrane transporter activity"/>
    <property type="evidence" value="ECO:0007669"/>
    <property type="project" value="InterPro"/>
</dbReference>
<feature type="transmembrane region" description="Helical" evidence="7">
    <location>
        <begin position="246"/>
        <end position="267"/>
    </location>
</feature>
<evidence type="ECO:0000256" key="3">
    <source>
        <dbReference type="ARBA" id="ARBA00022475"/>
    </source>
</evidence>
<keyword evidence="3" id="KW-1003">Cell membrane</keyword>
<feature type="transmembrane region" description="Helical" evidence="7">
    <location>
        <begin position="204"/>
        <end position="225"/>
    </location>
</feature>
<feature type="transmembrane region" description="Helical" evidence="7">
    <location>
        <begin position="389"/>
        <end position="410"/>
    </location>
</feature>
<dbReference type="GO" id="GO:0005886">
    <property type="term" value="C:plasma membrane"/>
    <property type="evidence" value="ECO:0007669"/>
    <property type="project" value="UniProtKB-SubCell"/>
</dbReference>
<keyword evidence="5 7" id="KW-1133">Transmembrane helix</keyword>
<dbReference type="PIRSF" id="PIRSF006603">
    <property type="entry name" value="DinF"/>
    <property type="match status" value="1"/>
</dbReference>
<reference evidence="8" key="2">
    <citation type="submission" date="2020-09" db="EMBL/GenBank/DDBJ databases">
        <authorList>
            <person name="Sun Q."/>
            <person name="Zhou Y."/>
        </authorList>
    </citation>
    <scope>NUCLEOTIDE SEQUENCE</scope>
    <source>
        <strain evidence="8">CGMCC 1.15880</strain>
    </source>
</reference>
<feature type="transmembrane region" description="Helical" evidence="7">
    <location>
        <begin position="16"/>
        <end position="36"/>
    </location>
</feature>
<keyword evidence="2" id="KW-0813">Transport</keyword>
<sequence>MSQSRDLTTGPVSGHFRALAVPMAIGMVFTTLYNVVDTFYAGMISTDAQAGLAISFQVFFVMLAFGFGLNAALNALVGKALGEKRAGQAKRIACQGITYSVLASVVLSIIGFYATPYLLAIVSEPGAYRAAGQSYLQVLLFAAPSFLVAFSANGILGAQGDMTSMQRAQIAAFFCNLVLNPLLIFGVPGVVGGIGFNGIAVSTAISQTGVMVFILHRVFCSDVMAHKQDAVFRPRGKWLNQITQQALPTCFTMIVMMMAGFVMQYFLKEFGAAAVAAYGVGLRVEQLILLPGFGLTGALLPIVAQNFGAGQFDRVREALWFCCKTGVLLMLCGSAVLWLAAPYAMAVFTDDPEVIRIGAQYLRVDGFILPVYIVLFAINSFLQALQKPIYTLWVGIYRQGVAVFAFVWLFVRLFDMGTLGVWFGLALAVTTGLVLSLVLSARVARSEIGGWRS</sequence>
<dbReference type="NCBIfam" id="TIGR00797">
    <property type="entry name" value="matE"/>
    <property type="match status" value="1"/>
</dbReference>
<evidence type="ECO:0000256" key="5">
    <source>
        <dbReference type="ARBA" id="ARBA00022989"/>
    </source>
</evidence>
<dbReference type="PANTHER" id="PTHR43549">
    <property type="entry name" value="MULTIDRUG RESISTANCE PROTEIN YPNP-RELATED"/>
    <property type="match status" value="1"/>
</dbReference>
<accession>A0A916QUY8</accession>
<feature type="transmembrane region" description="Helical" evidence="7">
    <location>
        <begin position="135"/>
        <end position="158"/>
    </location>
</feature>
<dbReference type="InterPro" id="IPR052031">
    <property type="entry name" value="Membrane_Transporter-Flippase"/>
</dbReference>
<reference evidence="8" key="1">
    <citation type="journal article" date="2014" name="Int. J. Syst. Evol. Microbiol.">
        <title>Complete genome sequence of Corynebacterium casei LMG S-19264T (=DSM 44701T), isolated from a smear-ripened cheese.</title>
        <authorList>
            <consortium name="US DOE Joint Genome Institute (JGI-PGF)"/>
            <person name="Walter F."/>
            <person name="Albersmeier A."/>
            <person name="Kalinowski J."/>
            <person name="Ruckert C."/>
        </authorList>
    </citation>
    <scope>NUCLEOTIDE SEQUENCE</scope>
    <source>
        <strain evidence="8">CGMCC 1.15880</strain>
    </source>
</reference>
<proteinExistence type="predicted"/>
<gene>
    <name evidence="8" type="ORF">GCM10011498_14170</name>
</gene>
<evidence type="ECO:0000256" key="1">
    <source>
        <dbReference type="ARBA" id="ARBA00004429"/>
    </source>
</evidence>
<feature type="transmembrane region" description="Helical" evidence="7">
    <location>
        <begin position="287"/>
        <end position="307"/>
    </location>
</feature>
<dbReference type="PANTHER" id="PTHR43549:SF3">
    <property type="entry name" value="MULTIDRUG RESISTANCE PROTEIN YPNP-RELATED"/>
    <property type="match status" value="1"/>
</dbReference>
<comment type="caution">
    <text evidence="8">The sequence shown here is derived from an EMBL/GenBank/DDBJ whole genome shotgun (WGS) entry which is preliminary data.</text>
</comment>
<dbReference type="InterPro" id="IPR002528">
    <property type="entry name" value="MATE_fam"/>
</dbReference>
<feature type="transmembrane region" description="Helical" evidence="7">
    <location>
        <begin position="319"/>
        <end position="341"/>
    </location>
</feature>
<evidence type="ECO:0000256" key="6">
    <source>
        <dbReference type="ARBA" id="ARBA00023136"/>
    </source>
</evidence>
<keyword evidence="9" id="KW-1185">Reference proteome</keyword>
<dbReference type="GO" id="GO:0015297">
    <property type="term" value="F:antiporter activity"/>
    <property type="evidence" value="ECO:0007669"/>
    <property type="project" value="InterPro"/>
</dbReference>
<keyword evidence="6 7" id="KW-0472">Membrane</keyword>
<dbReference type="EMBL" id="BMKA01000002">
    <property type="protein sequence ID" value="GGA15038.1"/>
    <property type="molecule type" value="Genomic_DNA"/>
</dbReference>
<feature type="transmembrane region" description="Helical" evidence="7">
    <location>
        <begin position="97"/>
        <end position="115"/>
    </location>
</feature>